<evidence type="ECO:0000256" key="1">
    <source>
        <dbReference type="SAM" id="SignalP"/>
    </source>
</evidence>
<sequence length="176" mass="18086">MKKNIVALVVVALVASFSLFAVADANLNLSTHISGINYMALTATELTTSTVDAYDTAAGTIVGSKEITSATATGTIAYLSILSNNRKGFEVAISATPLASSTDGNSYKINYVVHAGTASFDTSANATNTSNKLTGGVIAGLKAYSFPVSVAVNGTEYAAALEDTYRATVTFAYTAK</sequence>
<dbReference type="RefSeq" id="WP_014270037.1">
    <property type="nucleotide sequence ID" value="NC_016633.1"/>
</dbReference>
<feature type="chain" id="PRO_5003515059" evidence="1">
    <location>
        <begin position="24"/>
        <end position="176"/>
    </location>
</feature>
<dbReference type="EMBL" id="CP003155">
    <property type="protein sequence ID" value="AEV29188.1"/>
    <property type="molecule type" value="Genomic_DNA"/>
</dbReference>
<organism evidence="2 3">
    <name type="scientific">Sphaerochaeta pleomorpha (strain ATCC BAA-1885 / DSM 22778 / Grapes)</name>
    <dbReference type="NCBI Taxonomy" id="158190"/>
    <lineage>
        <taxon>Bacteria</taxon>
        <taxon>Pseudomonadati</taxon>
        <taxon>Spirochaetota</taxon>
        <taxon>Spirochaetia</taxon>
        <taxon>Spirochaetales</taxon>
        <taxon>Sphaerochaetaceae</taxon>
        <taxon>Sphaerochaeta</taxon>
    </lineage>
</organism>
<dbReference type="KEGG" id="sgp:SpiGrapes_1376"/>
<gene>
    <name evidence="2" type="ordered locus">SpiGrapes_1376</name>
</gene>
<feature type="signal peptide" evidence="1">
    <location>
        <begin position="1"/>
        <end position="23"/>
    </location>
</feature>
<name>G8QUF5_SPHPG</name>
<evidence type="ECO:0000313" key="3">
    <source>
        <dbReference type="Proteomes" id="UP000005632"/>
    </source>
</evidence>
<protein>
    <submittedName>
        <fullName evidence="2">Uncharacterized protein</fullName>
    </submittedName>
</protein>
<keyword evidence="3" id="KW-1185">Reference proteome</keyword>
<accession>G8QUF5</accession>
<dbReference type="AlphaFoldDB" id="G8QUF5"/>
<proteinExistence type="predicted"/>
<dbReference type="Proteomes" id="UP000005632">
    <property type="component" value="Chromosome"/>
</dbReference>
<reference evidence="2 3" key="1">
    <citation type="submission" date="2011-11" db="EMBL/GenBank/DDBJ databases">
        <title>Complete sequence of Spirochaeta sp. grapes.</title>
        <authorList>
            <consortium name="US DOE Joint Genome Institute"/>
            <person name="Lucas S."/>
            <person name="Han J."/>
            <person name="Lapidus A."/>
            <person name="Cheng J.-F."/>
            <person name="Goodwin L."/>
            <person name="Pitluck S."/>
            <person name="Peters L."/>
            <person name="Ovchinnikova G."/>
            <person name="Munk A.C."/>
            <person name="Detter J.C."/>
            <person name="Han C."/>
            <person name="Tapia R."/>
            <person name="Land M."/>
            <person name="Hauser L."/>
            <person name="Kyrpides N."/>
            <person name="Ivanova N."/>
            <person name="Pagani I."/>
            <person name="Ritalahtilisa K."/>
            <person name="Loeffler F."/>
            <person name="Woyke T."/>
        </authorList>
    </citation>
    <scope>NUCLEOTIDE SEQUENCE [LARGE SCALE GENOMIC DNA]</scope>
    <source>
        <strain evidence="3">ATCC BAA-1885 / DSM 22778 / Grapes</strain>
    </source>
</reference>
<dbReference type="HOGENOM" id="CLU_128776_0_0_12"/>
<keyword evidence="1" id="KW-0732">Signal</keyword>
<evidence type="ECO:0000313" key="2">
    <source>
        <dbReference type="EMBL" id="AEV29188.1"/>
    </source>
</evidence>